<feature type="domain" description="Methyl-accepting transducer" evidence="5">
    <location>
        <begin position="15"/>
        <end position="211"/>
    </location>
</feature>
<dbReference type="AlphaFoldDB" id="A0A2P7RBV6"/>
<keyword evidence="7" id="KW-1185">Reference proteome</keyword>
<feature type="region of interest" description="Disordered" evidence="4">
    <location>
        <begin position="192"/>
        <end position="238"/>
    </location>
</feature>
<feature type="compositionally biased region" description="Low complexity" evidence="4">
    <location>
        <begin position="217"/>
        <end position="227"/>
    </location>
</feature>
<dbReference type="PROSITE" id="PS50111">
    <property type="entry name" value="CHEMOTAXIS_TRANSDUC_2"/>
    <property type="match status" value="1"/>
</dbReference>
<evidence type="ECO:0000256" key="1">
    <source>
        <dbReference type="ARBA" id="ARBA00004370"/>
    </source>
</evidence>
<comment type="caution">
    <text evidence="6">The sequence shown here is derived from an EMBL/GenBank/DDBJ whole genome shotgun (WGS) entry which is preliminary data.</text>
</comment>
<accession>A0A2P7RBV6</accession>
<evidence type="ECO:0000259" key="5">
    <source>
        <dbReference type="PROSITE" id="PS50111"/>
    </source>
</evidence>
<dbReference type="InterPro" id="IPR004089">
    <property type="entry name" value="MCPsignal_dom"/>
</dbReference>
<evidence type="ECO:0000313" key="6">
    <source>
        <dbReference type="EMBL" id="PSJ47660.1"/>
    </source>
</evidence>
<keyword evidence="2 3" id="KW-0807">Transducer</keyword>
<proteinExistence type="predicted"/>
<evidence type="ECO:0000256" key="4">
    <source>
        <dbReference type="SAM" id="MobiDB-lite"/>
    </source>
</evidence>
<dbReference type="GO" id="GO:0016020">
    <property type="term" value="C:membrane"/>
    <property type="evidence" value="ECO:0007669"/>
    <property type="project" value="UniProtKB-SubCell"/>
</dbReference>
<protein>
    <recommendedName>
        <fullName evidence="5">Methyl-accepting transducer domain-containing protein</fullName>
    </recommendedName>
</protein>
<dbReference type="Proteomes" id="UP000240243">
    <property type="component" value="Unassembled WGS sequence"/>
</dbReference>
<dbReference type="OrthoDB" id="9781845at2"/>
<dbReference type="SMART" id="SM00283">
    <property type="entry name" value="MA"/>
    <property type="match status" value="1"/>
</dbReference>
<dbReference type="Pfam" id="PF00015">
    <property type="entry name" value="MCPsignal"/>
    <property type="match status" value="1"/>
</dbReference>
<dbReference type="GO" id="GO:0007165">
    <property type="term" value="P:signal transduction"/>
    <property type="evidence" value="ECO:0007669"/>
    <property type="project" value="UniProtKB-KW"/>
</dbReference>
<dbReference type="PANTHER" id="PTHR32089:SF112">
    <property type="entry name" value="LYSOZYME-LIKE PROTEIN-RELATED"/>
    <property type="match status" value="1"/>
</dbReference>
<dbReference type="Gene3D" id="1.10.287.950">
    <property type="entry name" value="Methyl-accepting chemotaxis protein"/>
    <property type="match status" value="1"/>
</dbReference>
<dbReference type="GO" id="GO:0006935">
    <property type="term" value="P:chemotaxis"/>
    <property type="evidence" value="ECO:0007669"/>
    <property type="project" value="UniProtKB-ARBA"/>
</dbReference>
<dbReference type="RefSeq" id="WP_106728073.1">
    <property type="nucleotide sequence ID" value="NZ_PXYG01000001.1"/>
</dbReference>
<evidence type="ECO:0000313" key="7">
    <source>
        <dbReference type="Proteomes" id="UP000240243"/>
    </source>
</evidence>
<reference evidence="6 7" key="1">
    <citation type="submission" date="2018-03" db="EMBL/GenBank/DDBJ databases">
        <title>The draft genome of Zobellella sp. 59N8.</title>
        <authorList>
            <person name="Liu L."/>
            <person name="Li L."/>
            <person name="Zhang X."/>
            <person name="Liang L."/>
            <person name="Wang T."/>
        </authorList>
    </citation>
    <scope>NUCLEOTIDE SEQUENCE [LARGE SCALE GENOMIC DNA]</scope>
    <source>
        <strain evidence="6 7">59N8</strain>
    </source>
</reference>
<dbReference type="EMBL" id="PXYG01000001">
    <property type="protein sequence ID" value="PSJ47660.1"/>
    <property type="molecule type" value="Genomic_DNA"/>
</dbReference>
<dbReference type="SUPFAM" id="SSF58104">
    <property type="entry name" value="Methyl-accepting chemotaxis protein (MCP) signaling domain"/>
    <property type="match status" value="1"/>
</dbReference>
<organism evidence="6 7">
    <name type="scientific">Zobellella endophytica</name>
    <dbReference type="NCBI Taxonomy" id="2116700"/>
    <lineage>
        <taxon>Bacteria</taxon>
        <taxon>Pseudomonadati</taxon>
        <taxon>Pseudomonadota</taxon>
        <taxon>Gammaproteobacteria</taxon>
        <taxon>Aeromonadales</taxon>
        <taxon>Aeromonadaceae</taxon>
        <taxon>Zobellella</taxon>
    </lineage>
</organism>
<sequence>MRGNLLEMVSSISAAAERLATASSALLEVSGETGHSVRRQQSEITQVATAMHEMAATAQHVADNIGRTSSAAASASRESASGTGIVAAAVTGIQQLAGQVEETAGLIHRLDQDSAEISQILDVITGIAEQINLLALNAAIEAARAGEQGRGFAVAADEVRTLTGRTQQATEQIKGTIGKLQQGSRSAVEAMEKSRQQATHVVEQASRSAAAGGGPLPAVTGPTAADPGGAGPPALQHW</sequence>
<comment type="subcellular location">
    <subcellularLocation>
        <location evidence="1">Membrane</location>
    </subcellularLocation>
</comment>
<evidence type="ECO:0000256" key="2">
    <source>
        <dbReference type="ARBA" id="ARBA00023224"/>
    </source>
</evidence>
<gene>
    <name evidence="6" type="ORF">C7H85_02180</name>
</gene>
<dbReference type="PANTHER" id="PTHR32089">
    <property type="entry name" value="METHYL-ACCEPTING CHEMOTAXIS PROTEIN MCPB"/>
    <property type="match status" value="1"/>
</dbReference>
<name>A0A2P7RBV6_9GAMM</name>
<evidence type="ECO:0000256" key="3">
    <source>
        <dbReference type="PROSITE-ProRule" id="PRU00284"/>
    </source>
</evidence>